<sequence length="37" mass="4445">MDKDDELYLAMLLLWQPLLPLIDQSRLFLAAFHLWQS</sequence>
<dbReference type="EMBL" id="GBRH01217715">
    <property type="protein sequence ID" value="JAD80180.1"/>
    <property type="molecule type" value="Transcribed_RNA"/>
</dbReference>
<dbReference type="AlphaFoldDB" id="A0A0A9D3G5"/>
<evidence type="ECO:0000313" key="1">
    <source>
        <dbReference type="EMBL" id="JAD80180.1"/>
    </source>
</evidence>
<protein>
    <submittedName>
        <fullName evidence="1">Uncharacterized protein</fullName>
    </submittedName>
</protein>
<accession>A0A0A9D3G5</accession>
<proteinExistence type="predicted"/>
<reference evidence="1" key="2">
    <citation type="journal article" date="2015" name="Data Brief">
        <title>Shoot transcriptome of the giant reed, Arundo donax.</title>
        <authorList>
            <person name="Barrero R.A."/>
            <person name="Guerrero F.D."/>
            <person name="Moolhuijzen P."/>
            <person name="Goolsby J.A."/>
            <person name="Tidwell J."/>
            <person name="Bellgard S.E."/>
            <person name="Bellgard M.I."/>
        </authorList>
    </citation>
    <scope>NUCLEOTIDE SEQUENCE</scope>
    <source>
        <tissue evidence="1">Shoot tissue taken approximately 20 cm above the soil surface</tissue>
    </source>
</reference>
<name>A0A0A9D3G5_ARUDO</name>
<organism evidence="1">
    <name type="scientific">Arundo donax</name>
    <name type="common">Giant reed</name>
    <name type="synonym">Donax arundinaceus</name>
    <dbReference type="NCBI Taxonomy" id="35708"/>
    <lineage>
        <taxon>Eukaryota</taxon>
        <taxon>Viridiplantae</taxon>
        <taxon>Streptophyta</taxon>
        <taxon>Embryophyta</taxon>
        <taxon>Tracheophyta</taxon>
        <taxon>Spermatophyta</taxon>
        <taxon>Magnoliopsida</taxon>
        <taxon>Liliopsida</taxon>
        <taxon>Poales</taxon>
        <taxon>Poaceae</taxon>
        <taxon>PACMAD clade</taxon>
        <taxon>Arundinoideae</taxon>
        <taxon>Arundineae</taxon>
        <taxon>Arundo</taxon>
    </lineage>
</organism>
<reference evidence="1" key="1">
    <citation type="submission" date="2014-09" db="EMBL/GenBank/DDBJ databases">
        <authorList>
            <person name="Magalhaes I.L.F."/>
            <person name="Oliveira U."/>
            <person name="Santos F.R."/>
            <person name="Vidigal T.H.D.A."/>
            <person name="Brescovit A.D."/>
            <person name="Santos A.J."/>
        </authorList>
    </citation>
    <scope>NUCLEOTIDE SEQUENCE</scope>
    <source>
        <tissue evidence="1">Shoot tissue taken approximately 20 cm above the soil surface</tissue>
    </source>
</reference>